<protein>
    <submittedName>
        <fullName evidence="1">Uncharacterized protein</fullName>
    </submittedName>
</protein>
<dbReference type="RefSeq" id="WP_236985126.1">
    <property type="nucleotide sequence ID" value="NZ_AP023086.1"/>
</dbReference>
<evidence type="ECO:0000313" key="1">
    <source>
        <dbReference type="EMBL" id="BCD99829.1"/>
    </source>
</evidence>
<keyword evidence="2" id="KW-1185">Reference proteome</keyword>
<name>A0AAN2BM65_9GAMM</name>
<dbReference type="KEGG" id="marq:MARGE09_P4031"/>
<dbReference type="Proteomes" id="UP001320119">
    <property type="component" value="Chromosome"/>
</dbReference>
<gene>
    <name evidence="1" type="ORF">MARGE09_P4031</name>
</gene>
<reference evidence="1 2" key="1">
    <citation type="journal article" date="2022" name="IScience">
        <title>An ultrasensitive nanofiber-based assay for enzymatic hydrolysis and deep-sea microbial degradation of cellulose.</title>
        <authorList>
            <person name="Tsudome M."/>
            <person name="Tachioka M."/>
            <person name="Miyazaki M."/>
            <person name="Uchimura K."/>
            <person name="Tsuda M."/>
            <person name="Takaki Y."/>
            <person name="Deguchi S."/>
        </authorList>
    </citation>
    <scope>NUCLEOTIDE SEQUENCE [LARGE SCALE GENOMIC DNA]</scope>
    <source>
        <strain evidence="1 2">GE09</strain>
    </source>
</reference>
<proteinExistence type="predicted"/>
<sequence>MNAQSTIHDPTLFAGLTALAKSSFPKRCNNCGRCYPDVDSFIAETKAMQGHSGLKEATGDDGDSMVELFRNCVCGSTLLDFFNDRRDLTDEGARRRANFGEVLSYLEARGIPHHQARLELLKVMQGESSQVLSELPPDD</sequence>
<evidence type="ECO:0000313" key="2">
    <source>
        <dbReference type="Proteomes" id="UP001320119"/>
    </source>
</evidence>
<organism evidence="1 2">
    <name type="scientific">Marinagarivorans cellulosilyticus</name>
    <dbReference type="NCBI Taxonomy" id="2721545"/>
    <lineage>
        <taxon>Bacteria</taxon>
        <taxon>Pseudomonadati</taxon>
        <taxon>Pseudomonadota</taxon>
        <taxon>Gammaproteobacteria</taxon>
        <taxon>Cellvibrionales</taxon>
        <taxon>Cellvibrionaceae</taxon>
        <taxon>Marinagarivorans</taxon>
    </lineage>
</organism>
<accession>A0AAN2BM65</accession>
<dbReference type="AlphaFoldDB" id="A0AAN2BM65"/>
<dbReference type="EMBL" id="AP023086">
    <property type="protein sequence ID" value="BCD99829.1"/>
    <property type="molecule type" value="Genomic_DNA"/>
</dbReference>